<dbReference type="EMBL" id="JBBNAF010000008">
    <property type="protein sequence ID" value="KAK9121355.1"/>
    <property type="molecule type" value="Genomic_DNA"/>
</dbReference>
<gene>
    <name evidence="1" type="ORF">Syun_018972</name>
</gene>
<name>A0AAP0ITW9_9MAGN</name>
<comment type="caution">
    <text evidence="1">The sequence shown here is derived from an EMBL/GenBank/DDBJ whole genome shotgun (WGS) entry which is preliminary data.</text>
</comment>
<evidence type="ECO:0000313" key="2">
    <source>
        <dbReference type="Proteomes" id="UP001420932"/>
    </source>
</evidence>
<accession>A0AAP0ITW9</accession>
<protein>
    <submittedName>
        <fullName evidence="1">Uncharacterized protein</fullName>
    </submittedName>
</protein>
<proteinExistence type="predicted"/>
<dbReference type="AlphaFoldDB" id="A0AAP0ITW9"/>
<reference evidence="1 2" key="1">
    <citation type="submission" date="2024-01" db="EMBL/GenBank/DDBJ databases">
        <title>Genome assemblies of Stephania.</title>
        <authorList>
            <person name="Yang L."/>
        </authorList>
    </citation>
    <scope>NUCLEOTIDE SEQUENCE [LARGE SCALE GENOMIC DNA]</scope>
    <source>
        <strain evidence="1">YNDBR</strain>
        <tissue evidence="1">Leaf</tissue>
    </source>
</reference>
<dbReference type="Proteomes" id="UP001420932">
    <property type="component" value="Unassembled WGS sequence"/>
</dbReference>
<evidence type="ECO:0000313" key="1">
    <source>
        <dbReference type="EMBL" id="KAK9121355.1"/>
    </source>
</evidence>
<organism evidence="1 2">
    <name type="scientific">Stephania yunnanensis</name>
    <dbReference type="NCBI Taxonomy" id="152371"/>
    <lineage>
        <taxon>Eukaryota</taxon>
        <taxon>Viridiplantae</taxon>
        <taxon>Streptophyta</taxon>
        <taxon>Embryophyta</taxon>
        <taxon>Tracheophyta</taxon>
        <taxon>Spermatophyta</taxon>
        <taxon>Magnoliopsida</taxon>
        <taxon>Ranunculales</taxon>
        <taxon>Menispermaceae</taxon>
        <taxon>Menispermoideae</taxon>
        <taxon>Cissampelideae</taxon>
        <taxon>Stephania</taxon>
    </lineage>
</organism>
<keyword evidence="2" id="KW-1185">Reference proteome</keyword>
<sequence length="128" mass="14976">MAETKGKLLGTRGSRPDRPVEIQMRCEELTHVTWDWSADEVELYDAMDESYRLGPHGRKNRRYGDIGVVKSKEPIVHRSEFKVVLKRLVQFESSMQSHFECAWTPKQSRLSRHRCHHHHPRVGRGATE</sequence>